<dbReference type="SUPFAM" id="SSF53738">
    <property type="entry name" value="Phosphoglucomutase, first 3 domains"/>
    <property type="match status" value="1"/>
</dbReference>
<dbReference type="EMBL" id="DAAALQ010000073">
    <property type="protein sequence ID" value="HAA1029021.1"/>
    <property type="molecule type" value="Genomic_DNA"/>
</dbReference>
<proteinExistence type="predicted"/>
<dbReference type="InterPro" id="IPR016055">
    <property type="entry name" value="A-D-PHexomutase_a/b/a-I/II/III"/>
</dbReference>
<feature type="region of interest" description="Disordered" evidence="1">
    <location>
        <begin position="1"/>
        <end position="25"/>
    </location>
</feature>
<evidence type="ECO:0000256" key="1">
    <source>
        <dbReference type="SAM" id="MobiDB-lite"/>
    </source>
</evidence>
<name>A0A6W0K1N4_SALER</name>
<dbReference type="AlphaFoldDB" id="A0A6W0K1N4"/>
<comment type="caution">
    <text evidence="2">The sequence shown here is derived from an EMBL/GenBank/DDBJ whole genome shotgun (WGS) entry which is preliminary data.</text>
</comment>
<gene>
    <name evidence="2" type="ORF">GDL65_24085</name>
</gene>
<reference evidence="2" key="1">
    <citation type="journal article" date="2018" name="Genome Biol.">
        <title>SKESA: strategic k-mer extension for scrupulous assemblies.</title>
        <authorList>
            <person name="Souvorov A."/>
            <person name="Agarwala R."/>
            <person name="Lipman D.J."/>
        </authorList>
    </citation>
    <scope>NUCLEOTIDE SEQUENCE</scope>
    <source>
        <strain evidence="2">R18.0405</strain>
    </source>
</reference>
<dbReference type="GO" id="GO:0005975">
    <property type="term" value="P:carbohydrate metabolic process"/>
    <property type="evidence" value="ECO:0007669"/>
    <property type="project" value="InterPro"/>
</dbReference>
<accession>A0A6W0K1N4</accession>
<organism evidence="2">
    <name type="scientific">Salmonella enterica</name>
    <name type="common">Salmonella choleraesuis</name>
    <dbReference type="NCBI Taxonomy" id="28901"/>
    <lineage>
        <taxon>Bacteria</taxon>
        <taxon>Pseudomonadati</taxon>
        <taxon>Pseudomonadota</taxon>
        <taxon>Gammaproteobacteria</taxon>
        <taxon>Enterobacterales</taxon>
        <taxon>Enterobacteriaceae</taxon>
        <taxon>Salmonella</taxon>
    </lineage>
</organism>
<feature type="non-terminal residue" evidence="2">
    <location>
        <position position="25"/>
    </location>
</feature>
<reference evidence="2" key="2">
    <citation type="submission" date="2019-10" db="EMBL/GenBank/DDBJ databases">
        <authorList>
            <consortium name="NCBI Pathogen Detection Project"/>
        </authorList>
    </citation>
    <scope>NUCLEOTIDE SEQUENCE</scope>
    <source>
        <strain evidence="2">R18.0405</strain>
    </source>
</reference>
<sequence>MVRKYFGTDGIRGKANEGAMTAETA</sequence>
<protein>
    <submittedName>
        <fullName evidence="2">Phosphoglucosamine mutase</fullName>
    </submittedName>
</protein>
<evidence type="ECO:0000313" key="2">
    <source>
        <dbReference type="EMBL" id="HAA1029021.1"/>
    </source>
</evidence>
<dbReference type="GO" id="GO:0016868">
    <property type="term" value="F:intramolecular phosphotransferase activity"/>
    <property type="evidence" value="ECO:0007669"/>
    <property type="project" value="InterPro"/>
</dbReference>